<protein>
    <recommendedName>
        <fullName evidence="9">7-cyano-7-deazaguanine synthase</fullName>
        <ecNumber evidence="9">6.3.4.20</ecNumber>
    </recommendedName>
</protein>
<dbReference type="Gene3D" id="3.40.50.620">
    <property type="entry name" value="HUPs"/>
    <property type="match status" value="1"/>
</dbReference>
<dbReference type="EC" id="6.3.4.20" evidence="9"/>
<evidence type="ECO:0000256" key="9">
    <source>
        <dbReference type="ARBA" id="ARBA00039149"/>
    </source>
</evidence>
<evidence type="ECO:0000256" key="10">
    <source>
        <dbReference type="ARBA" id="ARBA00047890"/>
    </source>
</evidence>
<dbReference type="GO" id="GO:0016874">
    <property type="term" value="F:ligase activity"/>
    <property type="evidence" value="ECO:0007669"/>
    <property type="project" value="UniProtKB-KW"/>
</dbReference>
<keyword evidence="6" id="KW-0067">ATP-binding</keyword>
<dbReference type="PIRSF" id="PIRSF006293">
    <property type="entry name" value="ExsB"/>
    <property type="match status" value="1"/>
</dbReference>
<dbReference type="Proteomes" id="UP000294299">
    <property type="component" value="Chromosome NFRAN"/>
</dbReference>
<dbReference type="AlphaFoldDB" id="A0A484ICM9"/>
<reference evidence="11 12" key="1">
    <citation type="submission" date="2019-02" db="EMBL/GenBank/DDBJ databases">
        <authorList>
            <person name="Lehtovirta-Morley E L."/>
        </authorList>
    </citation>
    <scope>NUCLEOTIDE SEQUENCE [LARGE SCALE GENOMIC DNA]</scope>
    <source>
        <strain evidence="11">NFRAN1</strain>
    </source>
</reference>
<keyword evidence="4" id="KW-0547">Nucleotide-binding</keyword>
<dbReference type="RefSeq" id="WP_232037954.1">
    <property type="nucleotide sequence ID" value="NZ_LR216287.1"/>
</dbReference>
<dbReference type="PANTHER" id="PTHR42914:SF1">
    <property type="entry name" value="7-CYANO-7-DEAZAGUANINE SYNTHASE"/>
    <property type="match status" value="1"/>
</dbReference>
<evidence type="ECO:0000256" key="2">
    <source>
        <dbReference type="ARBA" id="ARBA00022598"/>
    </source>
</evidence>
<dbReference type="GO" id="GO:0046872">
    <property type="term" value="F:metal ion binding"/>
    <property type="evidence" value="ECO:0007669"/>
    <property type="project" value="UniProtKB-KW"/>
</dbReference>
<comment type="pathway">
    <text evidence="1">Purine metabolism; 7-cyano-7-deazaguanine biosynthesis.</text>
</comment>
<evidence type="ECO:0000256" key="8">
    <source>
        <dbReference type="ARBA" id="ARBA00037993"/>
    </source>
</evidence>
<comment type="catalytic activity">
    <reaction evidence="10">
        <text>7-carboxy-7-carbaguanine + NH4(+) + 2 ATP = 7-cyano-7-carbaguanine + 2 AMP + 2 diphosphate + 2 H(+)</text>
        <dbReference type="Rhea" id="RHEA:27982"/>
        <dbReference type="ChEBI" id="CHEBI:15378"/>
        <dbReference type="ChEBI" id="CHEBI:28938"/>
        <dbReference type="ChEBI" id="CHEBI:30616"/>
        <dbReference type="ChEBI" id="CHEBI:33019"/>
        <dbReference type="ChEBI" id="CHEBI:45075"/>
        <dbReference type="ChEBI" id="CHEBI:61036"/>
        <dbReference type="ChEBI" id="CHEBI:456215"/>
        <dbReference type="EC" id="6.3.4.20"/>
    </reaction>
</comment>
<evidence type="ECO:0000256" key="3">
    <source>
        <dbReference type="ARBA" id="ARBA00022723"/>
    </source>
</evidence>
<dbReference type="GeneID" id="39420829"/>
<evidence type="ECO:0000256" key="5">
    <source>
        <dbReference type="ARBA" id="ARBA00022833"/>
    </source>
</evidence>
<dbReference type="SUPFAM" id="SSF52402">
    <property type="entry name" value="Adenine nucleotide alpha hydrolases-like"/>
    <property type="match status" value="1"/>
</dbReference>
<evidence type="ECO:0000256" key="7">
    <source>
        <dbReference type="ARBA" id="ARBA00037768"/>
    </source>
</evidence>
<keyword evidence="12" id="KW-1185">Reference proteome</keyword>
<evidence type="ECO:0000313" key="12">
    <source>
        <dbReference type="Proteomes" id="UP000294299"/>
    </source>
</evidence>
<comment type="function">
    <text evidence="7">Catalyzes the ATP-dependent conversion of 7-carboxy-7-deazaguanine (CDG) to 7-cyano-7-deazaguanine (preQ(0)).</text>
</comment>
<keyword evidence="3" id="KW-0479">Metal-binding</keyword>
<dbReference type="KEGG" id="nfn:NFRAN_1473"/>
<evidence type="ECO:0000256" key="4">
    <source>
        <dbReference type="ARBA" id="ARBA00022741"/>
    </source>
</evidence>
<name>A0A484ICM9_9ARCH</name>
<accession>A0A484ICM9</accession>
<dbReference type="PANTHER" id="PTHR42914">
    <property type="entry name" value="7-CYANO-7-DEAZAGUANINE SYNTHASE"/>
    <property type="match status" value="1"/>
</dbReference>
<dbReference type="InterPro" id="IPR014729">
    <property type="entry name" value="Rossmann-like_a/b/a_fold"/>
</dbReference>
<dbReference type="Pfam" id="PF06508">
    <property type="entry name" value="QueC"/>
    <property type="match status" value="1"/>
</dbReference>
<dbReference type="EMBL" id="LR216287">
    <property type="protein sequence ID" value="VFJ13795.1"/>
    <property type="molecule type" value="Genomic_DNA"/>
</dbReference>
<evidence type="ECO:0000313" key="11">
    <source>
        <dbReference type="EMBL" id="VFJ13795.1"/>
    </source>
</evidence>
<evidence type="ECO:0000256" key="1">
    <source>
        <dbReference type="ARBA" id="ARBA00005061"/>
    </source>
</evidence>
<keyword evidence="5" id="KW-0862">Zinc</keyword>
<dbReference type="GO" id="GO:0005524">
    <property type="term" value="F:ATP binding"/>
    <property type="evidence" value="ECO:0007669"/>
    <property type="project" value="UniProtKB-KW"/>
</dbReference>
<keyword evidence="2 11" id="KW-0436">Ligase</keyword>
<evidence type="ECO:0000256" key="6">
    <source>
        <dbReference type="ARBA" id="ARBA00022840"/>
    </source>
</evidence>
<proteinExistence type="inferred from homology"/>
<gene>
    <name evidence="11" type="primary">queC</name>
    <name evidence="11" type="ORF">NFRAN_1473</name>
</gene>
<sequence length="251" mass="27777">MIQKSDSIGNFSKAVCIFSGGLDSISTTAYLRNLGLDVYLISFNYGQRASNELAVAKRFSKLLKSKKHEIVDISFLKALLGKTNILTNSRSKIPSKFDYSMVVPLRNTVFLTIASVWATSLDVPLIAYGAHSGDTLYPDCRPSFTRSLEKLLNLSEIDGIAAGIRNKLHIWSPAIDKISKSELLLMGYETLGNRIFETWSCYTGTGNYNYKNNAVTVGNVDIQCGVCESCMNRKDAFLKAGLEDKTLYANH</sequence>
<dbReference type="InterPro" id="IPR018317">
    <property type="entry name" value="QueC"/>
</dbReference>
<comment type="similarity">
    <text evidence="8">Belongs to the QueC family.</text>
</comment>
<dbReference type="CDD" id="cd01995">
    <property type="entry name" value="QueC-like"/>
    <property type="match status" value="1"/>
</dbReference>
<organism evidence="11 12">
    <name type="scientific">Candidatus Nitrosocosmicus franklandianus</name>
    <dbReference type="NCBI Taxonomy" id="1798806"/>
    <lineage>
        <taxon>Archaea</taxon>
        <taxon>Nitrososphaerota</taxon>
        <taxon>Nitrososphaeria</taxon>
        <taxon>Nitrososphaerales</taxon>
        <taxon>Nitrososphaeraceae</taxon>
        <taxon>Candidatus Nitrosocosmicus</taxon>
    </lineage>
</organism>